<evidence type="ECO:0000313" key="1">
    <source>
        <dbReference type="EMBL" id="PCK21919.1"/>
    </source>
</evidence>
<dbReference type="EMBL" id="NOVD01000091">
    <property type="protein sequence ID" value="PCK21919.1"/>
    <property type="molecule type" value="Genomic_DNA"/>
</dbReference>
<dbReference type="Proteomes" id="UP000230886">
    <property type="component" value="Unassembled WGS sequence"/>
</dbReference>
<name>A0A2A5IY65_RHOSG</name>
<proteinExistence type="predicted"/>
<organism evidence="1 2">
    <name type="scientific">Rhodococcus qingshengii</name>
    <dbReference type="NCBI Taxonomy" id="334542"/>
    <lineage>
        <taxon>Bacteria</taxon>
        <taxon>Bacillati</taxon>
        <taxon>Actinomycetota</taxon>
        <taxon>Actinomycetes</taxon>
        <taxon>Mycobacteriales</taxon>
        <taxon>Nocardiaceae</taxon>
        <taxon>Rhodococcus</taxon>
        <taxon>Rhodococcus erythropolis group</taxon>
    </lineage>
</organism>
<gene>
    <name evidence="1" type="ORF">CHR55_33375</name>
</gene>
<evidence type="ECO:0000313" key="2">
    <source>
        <dbReference type="Proteomes" id="UP000230886"/>
    </source>
</evidence>
<protein>
    <submittedName>
        <fullName evidence="1">Uncharacterized protein</fullName>
    </submittedName>
</protein>
<accession>A0A2A5IY65</accession>
<comment type="caution">
    <text evidence="1">The sequence shown here is derived from an EMBL/GenBank/DDBJ whole genome shotgun (WGS) entry which is preliminary data.</text>
</comment>
<reference evidence="1 2" key="1">
    <citation type="submission" date="2017-07" db="EMBL/GenBank/DDBJ databases">
        <title>Draft sequence of Rhodococcus enclensis 23b-28.</title>
        <authorList>
            <person name="Besaury L."/>
            <person name="Sancelme M."/>
            <person name="Amato P."/>
            <person name="Lallement A."/>
            <person name="Delort A.-M."/>
        </authorList>
    </citation>
    <scope>NUCLEOTIDE SEQUENCE [LARGE SCALE GENOMIC DNA]</scope>
    <source>
        <strain evidence="1 2">23b-28</strain>
    </source>
</reference>
<dbReference type="RefSeq" id="WP_099699104.1">
    <property type="nucleotide sequence ID" value="NZ_NOVD01000091.1"/>
</dbReference>
<dbReference type="AlphaFoldDB" id="A0A2A5IY65"/>
<sequence>MVEIRTDLSDVARGKAVGALTDAVKQESALRERMETARDRSAAAIVNAREAGVSWDEISGVFGGVTRQSLTERVIRFEARSESRRSASWEGTRIETPPGAGHTGAWRLDSVRQAAANGADLAAAAARRSHLVDETDPRQIQTRVRAVGHAALAAAKEAVAATETAAGPEGLRSEAAAGIAFTAAAGYLPDNA</sequence>